<accession>A0A432WBC8</accession>
<dbReference type="GO" id="GO:0006313">
    <property type="term" value="P:DNA transposition"/>
    <property type="evidence" value="ECO:0007669"/>
    <property type="project" value="InterPro"/>
</dbReference>
<gene>
    <name evidence="7" type="ORF">CWE11_10295</name>
</gene>
<protein>
    <recommendedName>
        <fullName evidence="9">IS256 family transposase</fullName>
    </recommendedName>
</protein>
<proteinExistence type="inferred from homology"/>
<evidence type="ECO:0000313" key="7">
    <source>
        <dbReference type="EMBL" id="RUO29056.1"/>
    </source>
</evidence>
<sequence length="78" mass="8751">MTCDIQDRSIGDVLELLIEQGLDGTAEAISILLNEAMRLERERHLGAGPWERSEERQGHANGYKKKSLQSQGKIVNVF</sequence>
<comment type="function">
    <text evidence="1">Required for the transposition of the insertion element.</text>
</comment>
<evidence type="ECO:0000256" key="6">
    <source>
        <dbReference type="SAM" id="MobiDB-lite"/>
    </source>
</evidence>
<evidence type="ECO:0008006" key="9">
    <source>
        <dbReference type="Google" id="ProtNLM"/>
    </source>
</evidence>
<dbReference type="EMBL" id="PIPM01000014">
    <property type="protein sequence ID" value="RUO29056.1"/>
    <property type="molecule type" value="Genomic_DNA"/>
</dbReference>
<dbReference type="GO" id="GO:0003677">
    <property type="term" value="F:DNA binding"/>
    <property type="evidence" value="ECO:0007669"/>
    <property type="project" value="UniProtKB-KW"/>
</dbReference>
<keyword evidence="4" id="KW-0238">DNA-binding</keyword>
<name>A0A432WBC8_9GAMM</name>
<evidence type="ECO:0000256" key="1">
    <source>
        <dbReference type="ARBA" id="ARBA00002190"/>
    </source>
</evidence>
<feature type="compositionally biased region" description="Basic and acidic residues" evidence="6">
    <location>
        <begin position="48"/>
        <end position="58"/>
    </location>
</feature>
<evidence type="ECO:0000256" key="5">
    <source>
        <dbReference type="ARBA" id="ARBA00023172"/>
    </source>
</evidence>
<dbReference type="Pfam" id="PF00872">
    <property type="entry name" value="Transposase_mut"/>
    <property type="match status" value="1"/>
</dbReference>
<reference evidence="7 8" key="1">
    <citation type="journal article" date="2011" name="Front. Microbiol.">
        <title>Genomic signatures of strain selection and enhancement in Bacillus atrophaeus var. globigii, a historical biowarfare simulant.</title>
        <authorList>
            <person name="Gibbons H.S."/>
            <person name="Broomall S.M."/>
            <person name="McNew L.A."/>
            <person name="Daligault H."/>
            <person name="Chapman C."/>
            <person name="Bruce D."/>
            <person name="Karavis M."/>
            <person name="Krepps M."/>
            <person name="McGregor P.A."/>
            <person name="Hong C."/>
            <person name="Park K.H."/>
            <person name="Akmal A."/>
            <person name="Feldman A."/>
            <person name="Lin J.S."/>
            <person name="Chang W.E."/>
            <person name="Higgs B.W."/>
            <person name="Demirev P."/>
            <person name="Lindquist J."/>
            <person name="Liem A."/>
            <person name="Fochler E."/>
            <person name="Read T.D."/>
            <person name="Tapia R."/>
            <person name="Johnson S."/>
            <person name="Bishop-Lilly K.A."/>
            <person name="Detter C."/>
            <person name="Han C."/>
            <person name="Sozhamannan S."/>
            <person name="Rosenzweig C.N."/>
            <person name="Skowronski E.W."/>
        </authorList>
    </citation>
    <scope>NUCLEOTIDE SEQUENCE [LARGE SCALE GENOMIC DNA]</scope>
    <source>
        <strain evidence="7 8">GYP-17</strain>
    </source>
</reference>
<feature type="compositionally biased region" description="Polar residues" evidence="6">
    <location>
        <begin position="68"/>
        <end position="78"/>
    </location>
</feature>
<evidence type="ECO:0000256" key="2">
    <source>
        <dbReference type="ARBA" id="ARBA00010961"/>
    </source>
</evidence>
<dbReference type="GO" id="GO:0004803">
    <property type="term" value="F:transposase activity"/>
    <property type="evidence" value="ECO:0007669"/>
    <property type="project" value="InterPro"/>
</dbReference>
<evidence type="ECO:0000256" key="4">
    <source>
        <dbReference type="ARBA" id="ARBA00023125"/>
    </source>
</evidence>
<dbReference type="Proteomes" id="UP000288405">
    <property type="component" value="Unassembled WGS sequence"/>
</dbReference>
<comment type="similarity">
    <text evidence="2">Belongs to the transposase mutator family.</text>
</comment>
<evidence type="ECO:0000313" key="8">
    <source>
        <dbReference type="Proteomes" id="UP000288405"/>
    </source>
</evidence>
<dbReference type="InterPro" id="IPR001207">
    <property type="entry name" value="Transposase_mutator"/>
</dbReference>
<feature type="region of interest" description="Disordered" evidence="6">
    <location>
        <begin position="48"/>
        <end position="78"/>
    </location>
</feature>
<dbReference type="OrthoDB" id="9793302at2"/>
<evidence type="ECO:0000256" key="3">
    <source>
        <dbReference type="ARBA" id="ARBA00022578"/>
    </source>
</evidence>
<keyword evidence="3" id="KW-0815">Transposition</keyword>
<keyword evidence="5" id="KW-0233">DNA recombination</keyword>
<organism evidence="7 8">
    <name type="scientific">Aliidiomarina sanyensis</name>
    <dbReference type="NCBI Taxonomy" id="1249555"/>
    <lineage>
        <taxon>Bacteria</taxon>
        <taxon>Pseudomonadati</taxon>
        <taxon>Pseudomonadota</taxon>
        <taxon>Gammaproteobacteria</taxon>
        <taxon>Alteromonadales</taxon>
        <taxon>Idiomarinaceae</taxon>
        <taxon>Aliidiomarina</taxon>
    </lineage>
</organism>
<dbReference type="AlphaFoldDB" id="A0A432WBC8"/>
<keyword evidence="8" id="KW-1185">Reference proteome</keyword>
<comment type="caution">
    <text evidence="7">The sequence shown here is derived from an EMBL/GenBank/DDBJ whole genome shotgun (WGS) entry which is preliminary data.</text>
</comment>